<dbReference type="Pfam" id="PF02517">
    <property type="entry name" value="Rce1-like"/>
    <property type="match status" value="1"/>
</dbReference>
<feature type="transmembrane region" description="Helical" evidence="1">
    <location>
        <begin position="30"/>
        <end position="59"/>
    </location>
</feature>
<organism evidence="3 4">
    <name type="scientific">Caulobacter segnis</name>
    <dbReference type="NCBI Taxonomy" id="88688"/>
    <lineage>
        <taxon>Bacteria</taxon>
        <taxon>Pseudomonadati</taxon>
        <taxon>Pseudomonadota</taxon>
        <taxon>Alphaproteobacteria</taxon>
        <taxon>Caulobacterales</taxon>
        <taxon>Caulobacteraceae</taxon>
        <taxon>Caulobacter</taxon>
    </lineage>
</organism>
<feature type="transmembrane region" description="Helical" evidence="1">
    <location>
        <begin position="205"/>
        <end position="223"/>
    </location>
</feature>
<dbReference type="Proteomes" id="UP000249393">
    <property type="component" value="Unassembled WGS sequence"/>
</dbReference>
<feature type="transmembrane region" description="Helical" evidence="1">
    <location>
        <begin position="89"/>
        <end position="111"/>
    </location>
</feature>
<feature type="transmembrane region" description="Helical" evidence="1">
    <location>
        <begin position="254"/>
        <end position="273"/>
    </location>
</feature>
<accession>A0A2W5VBQ3</accession>
<proteinExistence type="predicted"/>
<dbReference type="InterPro" id="IPR003675">
    <property type="entry name" value="Rce1/LyrA-like_dom"/>
</dbReference>
<reference evidence="3 4" key="1">
    <citation type="submission" date="2017-08" db="EMBL/GenBank/DDBJ databases">
        <title>Infants hospitalized years apart are colonized by the same room-sourced microbial strains.</title>
        <authorList>
            <person name="Brooks B."/>
            <person name="Olm M.R."/>
            <person name="Firek B.A."/>
            <person name="Baker R."/>
            <person name="Thomas B.C."/>
            <person name="Morowitz M.J."/>
            <person name="Banfield J.F."/>
        </authorList>
    </citation>
    <scope>NUCLEOTIDE SEQUENCE [LARGE SCALE GENOMIC DNA]</scope>
    <source>
        <strain evidence="3">S2_003_000_R2_4</strain>
    </source>
</reference>
<dbReference type="EMBL" id="QFQZ01000033">
    <property type="protein sequence ID" value="PZR34006.1"/>
    <property type="molecule type" value="Genomic_DNA"/>
</dbReference>
<dbReference type="InterPro" id="IPR052710">
    <property type="entry name" value="CAAX_protease"/>
</dbReference>
<keyword evidence="1" id="KW-0812">Transmembrane</keyword>
<dbReference type="GO" id="GO:0004175">
    <property type="term" value="F:endopeptidase activity"/>
    <property type="evidence" value="ECO:0007669"/>
    <property type="project" value="UniProtKB-ARBA"/>
</dbReference>
<comment type="caution">
    <text evidence="3">The sequence shown here is derived from an EMBL/GenBank/DDBJ whole genome shotgun (WGS) entry which is preliminary data.</text>
</comment>
<feature type="transmembrane region" description="Helical" evidence="1">
    <location>
        <begin position="285"/>
        <end position="306"/>
    </location>
</feature>
<dbReference type="PANTHER" id="PTHR36435:SF1">
    <property type="entry name" value="CAAX AMINO TERMINAL PROTEASE FAMILY PROTEIN"/>
    <property type="match status" value="1"/>
</dbReference>
<keyword evidence="3" id="KW-0482">Metalloprotease</keyword>
<dbReference type="RefSeq" id="WP_304277842.1">
    <property type="nucleotide sequence ID" value="NZ_QFQZ01000033.1"/>
</dbReference>
<evidence type="ECO:0000259" key="2">
    <source>
        <dbReference type="Pfam" id="PF02517"/>
    </source>
</evidence>
<feature type="domain" description="CAAX prenyl protease 2/Lysostaphin resistance protein A-like" evidence="2">
    <location>
        <begin position="175"/>
        <end position="265"/>
    </location>
</feature>
<dbReference type="GO" id="GO:0008237">
    <property type="term" value="F:metallopeptidase activity"/>
    <property type="evidence" value="ECO:0007669"/>
    <property type="project" value="UniProtKB-KW"/>
</dbReference>
<dbReference type="PANTHER" id="PTHR36435">
    <property type="entry name" value="SLR1288 PROTEIN"/>
    <property type="match status" value="1"/>
</dbReference>
<keyword evidence="1" id="KW-1133">Transmembrane helix</keyword>
<name>A0A2W5VBQ3_9CAUL</name>
<protein>
    <submittedName>
        <fullName evidence="3">CPBP family intramembrane metalloprotease domain-containing protein</fullName>
    </submittedName>
</protein>
<sequence length="323" mass="33783">MRMGDILEAARRSPFLGDLSPYDRDPWRSLFAVPVGVLAGAVAALLGAITATLAALLIVSGLDGAPAAGDLFQIFSDPTLTDPSARQSLFLLAVLAGVNLGAAVGFVYAAGAIHHRKITEYVNSGGRFRKRLLVGGLLIVGVAMSGLVAVAAVTGQTIEPPLWRTAPNLVGRTLYAAMAIGLLVLAAAAEELVFRGWLLKQSAAYVRDPILLMALNGLLFAAIHLDPNIDAFLVRAAMGAGLTWMALRLGGIELGIGAHAANNAVILLLVRPMTTRPDAPHEFKAGLIASALLMLAGLIGVAELAARWPALRRWTRLQSPATA</sequence>
<feature type="transmembrane region" description="Helical" evidence="1">
    <location>
        <begin position="132"/>
        <end position="153"/>
    </location>
</feature>
<gene>
    <name evidence="3" type="ORF">DI526_11645</name>
</gene>
<evidence type="ECO:0000313" key="4">
    <source>
        <dbReference type="Proteomes" id="UP000249393"/>
    </source>
</evidence>
<keyword evidence="3" id="KW-0645">Protease</keyword>
<feature type="transmembrane region" description="Helical" evidence="1">
    <location>
        <begin position="173"/>
        <end position="193"/>
    </location>
</feature>
<dbReference type="GO" id="GO:0080120">
    <property type="term" value="P:CAAX-box protein maturation"/>
    <property type="evidence" value="ECO:0007669"/>
    <property type="project" value="UniProtKB-ARBA"/>
</dbReference>
<keyword evidence="1" id="KW-0472">Membrane</keyword>
<dbReference type="AlphaFoldDB" id="A0A2W5VBQ3"/>
<evidence type="ECO:0000313" key="3">
    <source>
        <dbReference type="EMBL" id="PZR34006.1"/>
    </source>
</evidence>
<evidence type="ECO:0000256" key="1">
    <source>
        <dbReference type="SAM" id="Phobius"/>
    </source>
</evidence>
<keyword evidence="3" id="KW-0378">Hydrolase</keyword>
<dbReference type="GO" id="GO:0006508">
    <property type="term" value="P:proteolysis"/>
    <property type="evidence" value="ECO:0007669"/>
    <property type="project" value="UniProtKB-KW"/>
</dbReference>